<dbReference type="InterPro" id="IPR011029">
    <property type="entry name" value="DEATH-like_dom_sf"/>
</dbReference>
<dbReference type="PANTHER" id="PTHR24139:SF34">
    <property type="entry name" value="85_88 KDA CALCIUM-INDEPENDENT PHOSPHOLIPASE A2"/>
    <property type="match status" value="1"/>
</dbReference>
<proteinExistence type="predicted"/>
<dbReference type="PROSITE" id="PS50017">
    <property type="entry name" value="DEATH_DOMAIN"/>
    <property type="match status" value="1"/>
</dbReference>
<dbReference type="SUPFAM" id="SSF48403">
    <property type="entry name" value="Ankyrin repeat"/>
    <property type="match status" value="1"/>
</dbReference>
<keyword evidence="1" id="KW-0378">Hydrolase</keyword>
<organism evidence="3 4">
    <name type="scientific">Geodia barretti</name>
    <name type="common">Barrett's horny sponge</name>
    <dbReference type="NCBI Taxonomy" id="519541"/>
    <lineage>
        <taxon>Eukaryota</taxon>
        <taxon>Metazoa</taxon>
        <taxon>Porifera</taxon>
        <taxon>Demospongiae</taxon>
        <taxon>Heteroscleromorpha</taxon>
        <taxon>Tetractinellida</taxon>
        <taxon>Astrophorina</taxon>
        <taxon>Geodiidae</taxon>
        <taxon>Geodia</taxon>
    </lineage>
</organism>
<dbReference type="Gene3D" id="1.25.40.20">
    <property type="entry name" value="Ankyrin repeat-containing domain"/>
    <property type="match status" value="1"/>
</dbReference>
<dbReference type="GO" id="GO:0047499">
    <property type="term" value="F:calcium-independent phospholipase A2 activity"/>
    <property type="evidence" value="ECO:0007669"/>
    <property type="project" value="InterPro"/>
</dbReference>
<dbReference type="GO" id="GO:2000304">
    <property type="term" value="P:positive regulation of ceramide biosynthetic process"/>
    <property type="evidence" value="ECO:0007669"/>
    <property type="project" value="TreeGrafter"/>
</dbReference>
<dbReference type="Proteomes" id="UP001174909">
    <property type="component" value="Unassembled WGS sequence"/>
</dbReference>
<comment type="caution">
    <text evidence="3">The sequence shown here is derived from an EMBL/GenBank/DDBJ whole genome shotgun (WGS) entry which is preliminary data.</text>
</comment>
<dbReference type="PANTHER" id="PTHR24139">
    <property type="entry name" value="CALCIUM-INDEPENDENT PHOSPHOLIPASE A2"/>
    <property type="match status" value="1"/>
</dbReference>
<sequence>MSDNRSKEFNLKNIVRAIPEVTSWQVLGLNLDVPRHKLEEIQLCWPRSITHCKIEVISHWLDNDLEASWKKLADALDEEYHSLAARIRRTYVPSCSKEGKEAAKYRTPSPLAALHSRTNPFTFTHLQPPVVRQPSGQQIPRDNEMGQKRQQFQMDSSSRSIFQCLFCGSFQSIGKGSDITKGTKRRYVELLQKSPTPDKMLQNLLQGTLDAFYVGEEGRTLLHFAAIHCSVESVKALVAFRGPDVNPISAEGTPLDVAGVNIRDDQIKSLLRSVGGESYFTLARRQEATVKLPRSEGSRMLVLNSSGLSSILHIETLQQLERVSGRKVFEMFEWVVATGLSALFTLLMVYGRKSLADARQLYFKLRQNVLQHKPCSHALGEFLKAYLAPEMKMNTAKEPKILLPTMCKTATGEVQIHIFNNCLQDRFSEIPVWKVARYLCCHSPHVPELDGYLSRRDSAHLNIPGLGLRRARQFYRERGEREDRIARVVRLEHGQFDNHHPQLLDPITAEEDIKDGTCFVFNPVLPCPLFLSLSVDDTDVVDCVIETMRQLSSKVDNLVKFLQ</sequence>
<dbReference type="InterPro" id="IPR000488">
    <property type="entry name" value="Death_dom"/>
</dbReference>
<protein>
    <submittedName>
        <fullName evidence="3">85/88 kDa calcium-independent phospholipase A2</fullName>
    </submittedName>
</protein>
<dbReference type="GO" id="GO:0007165">
    <property type="term" value="P:signal transduction"/>
    <property type="evidence" value="ECO:0007669"/>
    <property type="project" value="InterPro"/>
</dbReference>
<dbReference type="AlphaFoldDB" id="A0AA35SW24"/>
<keyword evidence="4" id="KW-1185">Reference proteome</keyword>
<dbReference type="EMBL" id="CASHTH010002886">
    <property type="protein sequence ID" value="CAI8036649.1"/>
    <property type="molecule type" value="Genomic_DNA"/>
</dbReference>
<accession>A0AA35SW24</accession>
<gene>
    <name evidence="3" type="ORF">GBAR_LOCUS20518</name>
</gene>
<feature type="domain" description="Death" evidence="2">
    <location>
        <begin position="23"/>
        <end position="78"/>
    </location>
</feature>
<dbReference type="InterPro" id="IPR036770">
    <property type="entry name" value="Ankyrin_rpt-contain_sf"/>
</dbReference>
<evidence type="ECO:0000313" key="3">
    <source>
        <dbReference type="EMBL" id="CAI8036649.1"/>
    </source>
</evidence>
<name>A0AA35SW24_GEOBA</name>
<dbReference type="GO" id="GO:0052816">
    <property type="term" value="F:long-chain fatty acyl-CoA hydrolase activity"/>
    <property type="evidence" value="ECO:0007669"/>
    <property type="project" value="TreeGrafter"/>
</dbReference>
<evidence type="ECO:0000259" key="2">
    <source>
        <dbReference type="PROSITE" id="PS50017"/>
    </source>
</evidence>
<reference evidence="3" key="1">
    <citation type="submission" date="2023-03" db="EMBL/GenBank/DDBJ databases">
        <authorList>
            <person name="Steffen K."/>
            <person name="Cardenas P."/>
        </authorList>
    </citation>
    <scope>NUCLEOTIDE SEQUENCE</scope>
</reference>
<dbReference type="InterPro" id="IPR047148">
    <property type="entry name" value="PLPL9"/>
</dbReference>
<evidence type="ECO:0000256" key="1">
    <source>
        <dbReference type="ARBA" id="ARBA00022801"/>
    </source>
</evidence>
<evidence type="ECO:0000313" key="4">
    <source>
        <dbReference type="Proteomes" id="UP001174909"/>
    </source>
</evidence>
<dbReference type="Gene3D" id="3.40.1090.10">
    <property type="entry name" value="Cytosolic phospholipase A2 catalytic domain"/>
    <property type="match status" value="1"/>
</dbReference>
<dbReference type="Gene3D" id="1.10.533.10">
    <property type="entry name" value="Death Domain, Fas"/>
    <property type="match status" value="1"/>
</dbReference>
<dbReference type="SUPFAM" id="SSF47986">
    <property type="entry name" value="DEATH domain"/>
    <property type="match status" value="1"/>
</dbReference>
<dbReference type="GO" id="GO:0005739">
    <property type="term" value="C:mitochondrion"/>
    <property type="evidence" value="ECO:0007669"/>
    <property type="project" value="TreeGrafter"/>
</dbReference>